<name>S3CHZ8_OPHP1</name>
<feature type="region of interest" description="Disordered" evidence="8">
    <location>
        <begin position="802"/>
        <end position="878"/>
    </location>
</feature>
<keyword evidence="7" id="KW-0539">Nucleus</keyword>
<evidence type="ECO:0000259" key="9">
    <source>
        <dbReference type="Pfam" id="PF09329"/>
    </source>
</evidence>
<reference evidence="11 12" key="1">
    <citation type="journal article" date="2013" name="BMC Genomics">
        <title>The genome and transcriptome of the pine saprophyte Ophiostoma piceae, and a comparison with the bark beetle-associated pine pathogen Grosmannia clavigera.</title>
        <authorList>
            <person name="Haridas S."/>
            <person name="Wang Y."/>
            <person name="Lim L."/>
            <person name="Massoumi Alamouti S."/>
            <person name="Jackman S."/>
            <person name="Docking R."/>
            <person name="Robertson G."/>
            <person name="Birol I."/>
            <person name="Bohlmann J."/>
            <person name="Breuil C."/>
        </authorList>
    </citation>
    <scope>NUCLEOTIDE SEQUENCE [LARGE SCALE GENOMIC DNA]</scope>
    <source>
        <strain evidence="11 12">UAMH 11346</strain>
    </source>
</reference>
<keyword evidence="3" id="KW-0235">DNA replication</keyword>
<dbReference type="AlphaFoldDB" id="S3CHZ8"/>
<feature type="compositionally biased region" description="Low complexity" evidence="8">
    <location>
        <begin position="661"/>
        <end position="674"/>
    </location>
</feature>
<feature type="region of interest" description="Disordered" evidence="8">
    <location>
        <begin position="275"/>
        <end position="327"/>
    </location>
</feature>
<feature type="compositionally biased region" description="Low complexity" evidence="8">
    <location>
        <begin position="751"/>
        <end position="766"/>
    </location>
</feature>
<dbReference type="GO" id="GO:0003688">
    <property type="term" value="F:DNA replication origin binding"/>
    <property type="evidence" value="ECO:0007669"/>
    <property type="project" value="TreeGrafter"/>
</dbReference>
<dbReference type="HOGENOM" id="CLU_011047_0_0_1"/>
<feature type="domain" description="MCM10 OB-fold" evidence="10">
    <location>
        <begin position="329"/>
        <end position="458"/>
    </location>
</feature>
<evidence type="ECO:0000313" key="12">
    <source>
        <dbReference type="Proteomes" id="UP000016923"/>
    </source>
</evidence>
<keyword evidence="12" id="KW-1185">Reference proteome</keyword>
<evidence type="ECO:0000313" key="11">
    <source>
        <dbReference type="EMBL" id="EPE05978.1"/>
    </source>
</evidence>
<dbReference type="InterPro" id="IPR040184">
    <property type="entry name" value="Mcm10"/>
</dbReference>
<feature type="compositionally biased region" description="Gly residues" evidence="8">
    <location>
        <begin position="552"/>
        <end position="562"/>
    </location>
</feature>
<dbReference type="PANTHER" id="PTHR13454:SF11">
    <property type="entry name" value="PROTEIN MCM10 HOMOLOG"/>
    <property type="match status" value="1"/>
</dbReference>
<dbReference type="EMBL" id="KE148154">
    <property type="protein sequence ID" value="EPE05978.1"/>
    <property type="molecule type" value="Genomic_DNA"/>
</dbReference>
<feature type="region of interest" description="Disordered" evidence="8">
    <location>
        <begin position="90"/>
        <end position="139"/>
    </location>
</feature>
<sequence>MLPRSPAATAQWPPRSPGEVLASTPSGRARLQRLEASRTSPSPMRTRQVDMHDDYQEAEDDEDEETLQLQLQEIQAKLRLKKLQAARAQKSASSPALAAAAPLRSARSTTPGVTIFHNPRSPQRSTVEVPASPVHKGPDAVLEQKSPKRVLLGIDKGLRGQDVSLKRAPASFRRGLTGSASSSNLYEGARAATSLSQRETAPTPKPLSFNERLAAARTEEASRLDKVERIQKLRTSAFGVGKSEMEQYKERAVDVASVEEGPTRYSREDILGAAARRTAKPTESGGSTLLRRSNTTPDIRAKYGDEADTPTASSQETTSTPDATSFEPYSGYHLNRRILPHSVVTRSISGMTCYSLKDLLRDVKAPNFQLPEVETDVVVMAIVAEKSDPRSHKPFEGGKSKKESDRGKYMVLTLVDLEYQVELFLFKTGFERFWKITTGTVVAILNPGIMPPPPGRHDTGRWSLVINSDEDTILELGIARDLGYCKSIKRDGHQCTTWINSKRTEYCEYHTNEAVKKMRATRNDLNGAAGFGTVGEKGERGGRGGRGRGGRGGRGGGRGGYSGSGYDNYSQAQWYVAGSSGGTSASALIDNEALSGGYADKVERTEGIKRRLAARERESDIARKLSEIGSGAGRDYMKLRAETPAGDKADRNGKGKNKVPSMSASSLSSHQSTGTGALSAATAATTVSSVAEQAAASRASLLASIASRRAAGGSAPQGLNISNNTPKLGDHDSPSLRLGPAKRKRPQSALSSSAVGSVSSSSVPGSGRSGFGWGSDLRAKLGRMKDGERLVNNQTIQKGFAAQRASANTNTNTNTSTNIASSASTPNLPSVPERSPVRKKTRFLLGDKGIREAGRESLGTTGLPDLGQDDDEDELVII</sequence>
<feature type="compositionally biased region" description="Polar residues" evidence="8">
    <location>
        <begin position="310"/>
        <end position="323"/>
    </location>
</feature>
<feature type="compositionally biased region" description="Low complexity" evidence="8">
    <location>
        <begin position="802"/>
        <end position="827"/>
    </location>
</feature>
<feature type="domain" description="Zinc finger Mcm10/DnaG-type" evidence="9">
    <location>
        <begin position="477"/>
        <end position="522"/>
    </location>
</feature>
<keyword evidence="11" id="KW-0131">Cell cycle</keyword>
<evidence type="ECO:0000256" key="7">
    <source>
        <dbReference type="ARBA" id="ARBA00023242"/>
    </source>
</evidence>
<dbReference type="InterPro" id="IPR012340">
    <property type="entry name" value="NA-bd_OB-fold"/>
</dbReference>
<feature type="region of interest" description="Disordered" evidence="8">
    <location>
        <begin position="641"/>
        <end position="674"/>
    </location>
</feature>
<dbReference type="OrthoDB" id="273123at2759"/>
<dbReference type="Pfam" id="PF09329">
    <property type="entry name" value="zf-primase"/>
    <property type="match status" value="1"/>
</dbReference>
<accession>S3CHZ8</accession>
<dbReference type="InterPro" id="IPR015408">
    <property type="entry name" value="Znf_Mcm10/DnaG"/>
</dbReference>
<evidence type="ECO:0000256" key="4">
    <source>
        <dbReference type="ARBA" id="ARBA00022723"/>
    </source>
</evidence>
<feature type="compositionally biased region" description="Acidic residues" evidence="8">
    <location>
        <begin position="867"/>
        <end position="878"/>
    </location>
</feature>
<evidence type="ECO:0000256" key="8">
    <source>
        <dbReference type="SAM" id="MobiDB-lite"/>
    </source>
</evidence>
<keyword evidence="4" id="KW-0479">Metal-binding</keyword>
<dbReference type="PANTHER" id="PTHR13454">
    <property type="entry name" value="PROTEIN MCM10 HOMOLOG"/>
    <property type="match status" value="1"/>
</dbReference>
<keyword evidence="6" id="KW-0862">Zinc</keyword>
<evidence type="ECO:0000256" key="2">
    <source>
        <dbReference type="ARBA" id="ARBA00009679"/>
    </source>
</evidence>
<gene>
    <name evidence="11" type="ORF">F503_02807</name>
</gene>
<dbReference type="GO" id="GO:0051301">
    <property type="term" value="P:cell division"/>
    <property type="evidence" value="ECO:0007669"/>
    <property type="project" value="UniProtKB-KW"/>
</dbReference>
<dbReference type="GO" id="GO:0043596">
    <property type="term" value="C:nuclear replication fork"/>
    <property type="evidence" value="ECO:0007669"/>
    <property type="project" value="TreeGrafter"/>
</dbReference>
<dbReference type="OMA" id="IGFCKAV"/>
<dbReference type="GO" id="GO:0006270">
    <property type="term" value="P:DNA replication initiation"/>
    <property type="evidence" value="ECO:0007669"/>
    <property type="project" value="InterPro"/>
</dbReference>
<keyword evidence="5" id="KW-0863">Zinc-finger</keyword>
<dbReference type="FunFam" id="2.40.50.140:FF:000174">
    <property type="entry name" value="DNA replication licensing factor mcm10"/>
    <property type="match status" value="1"/>
</dbReference>
<evidence type="ECO:0000256" key="5">
    <source>
        <dbReference type="ARBA" id="ARBA00022771"/>
    </source>
</evidence>
<evidence type="ECO:0000256" key="6">
    <source>
        <dbReference type="ARBA" id="ARBA00022833"/>
    </source>
</evidence>
<evidence type="ECO:0000256" key="3">
    <source>
        <dbReference type="ARBA" id="ARBA00022705"/>
    </source>
</evidence>
<dbReference type="Gene3D" id="2.40.50.140">
    <property type="entry name" value="Nucleic acid-binding proteins"/>
    <property type="match status" value="1"/>
</dbReference>
<feature type="region of interest" description="Disordered" evidence="8">
    <location>
        <begin position="529"/>
        <end position="562"/>
    </location>
</feature>
<comment type="subcellular location">
    <subcellularLocation>
        <location evidence="1">Nucleus</location>
    </subcellularLocation>
</comment>
<feature type="region of interest" description="Disordered" evidence="8">
    <location>
        <begin position="712"/>
        <end position="773"/>
    </location>
</feature>
<feature type="compositionally biased region" description="Low complexity" evidence="8">
    <location>
        <begin position="91"/>
        <end position="108"/>
    </location>
</feature>
<feature type="region of interest" description="Disordered" evidence="8">
    <location>
        <begin position="1"/>
        <end position="66"/>
    </location>
</feature>
<protein>
    <submittedName>
        <fullName evidence="11">Cell division cycle protein</fullName>
    </submittedName>
</protein>
<evidence type="ECO:0000259" key="10">
    <source>
        <dbReference type="Pfam" id="PF22379"/>
    </source>
</evidence>
<comment type="similarity">
    <text evidence="2">Belongs to the MCM10 family.</text>
</comment>
<feature type="compositionally biased region" description="Basic and acidic residues" evidence="8">
    <location>
        <begin position="641"/>
        <end position="653"/>
    </location>
</feature>
<feature type="compositionally biased region" description="Acidic residues" evidence="8">
    <location>
        <begin position="56"/>
        <end position="66"/>
    </location>
</feature>
<dbReference type="InterPro" id="IPR055065">
    <property type="entry name" value="OB_MCM10"/>
</dbReference>
<dbReference type="GO" id="GO:0008270">
    <property type="term" value="F:zinc ion binding"/>
    <property type="evidence" value="ECO:0007669"/>
    <property type="project" value="UniProtKB-KW"/>
</dbReference>
<feature type="compositionally biased region" description="Polar residues" evidence="8">
    <location>
        <begin position="284"/>
        <end position="297"/>
    </location>
</feature>
<dbReference type="STRING" id="1262450.S3CHZ8"/>
<keyword evidence="11" id="KW-0132">Cell division</keyword>
<feature type="compositionally biased region" description="Polar residues" evidence="8">
    <location>
        <begin position="717"/>
        <end position="726"/>
    </location>
</feature>
<dbReference type="Proteomes" id="UP000016923">
    <property type="component" value="Unassembled WGS sequence"/>
</dbReference>
<dbReference type="eggNOG" id="KOG3056">
    <property type="taxonomic scope" value="Eukaryota"/>
</dbReference>
<dbReference type="GO" id="GO:0003697">
    <property type="term" value="F:single-stranded DNA binding"/>
    <property type="evidence" value="ECO:0007669"/>
    <property type="project" value="InterPro"/>
</dbReference>
<evidence type="ECO:0000256" key="1">
    <source>
        <dbReference type="ARBA" id="ARBA00004123"/>
    </source>
</evidence>
<proteinExistence type="inferred from homology"/>
<dbReference type="VEuPathDB" id="FungiDB:F503_02807"/>
<dbReference type="Pfam" id="PF22379">
    <property type="entry name" value="OB_MCM10"/>
    <property type="match status" value="1"/>
</dbReference>
<organism evidence="11 12">
    <name type="scientific">Ophiostoma piceae (strain UAMH 11346)</name>
    <name type="common">Sap stain fungus</name>
    <dbReference type="NCBI Taxonomy" id="1262450"/>
    <lineage>
        <taxon>Eukaryota</taxon>
        <taxon>Fungi</taxon>
        <taxon>Dikarya</taxon>
        <taxon>Ascomycota</taxon>
        <taxon>Pezizomycotina</taxon>
        <taxon>Sordariomycetes</taxon>
        <taxon>Sordariomycetidae</taxon>
        <taxon>Ophiostomatales</taxon>
        <taxon>Ophiostomataceae</taxon>
        <taxon>Ophiostoma</taxon>
    </lineage>
</organism>